<dbReference type="GO" id="GO:0005198">
    <property type="term" value="F:structural molecule activity"/>
    <property type="evidence" value="ECO:0007669"/>
    <property type="project" value="TreeGrafter"/>
</dbReference>
<comment type="similarity">
    <text evidence="3">Belongs to the WD repeat SEC31 family.</text>
</comment>
<evidence type="ECO:0000313" key="18">
    <source>
        <dbReference type="EMBL" id="EFA74877.1"/>
    </source>
</evidence>
<evidence type="ECO:0000256" key="10">
    <source>
        <dbReference type="ARBA" id="ARBA00022892"/>
    </source>
</evidence>
<reference evidence="18 19" key="1">
    <citation type="journal article" date="2011" name="Genome Res.">
        <title>Phylogeny-wide analysis of social amoeba genomes highlights ancient origins for complex intercellular communication.</title>
        <authorList>
            <person name="Heidel A.J."/>
            <person name="Lawal H.M."/>
            <person name="Felder M."/>
            <person name="Schilde C."/>
            <person name="Helps N.R."/>
            <person name="Tunggal B."/>
            <person name="Rivero F."/>
            <person name="John U."/>
            <person name="Schleicher M."/>
            <person name="Eichinger L."/>
            <person name="Platzer M."/>
            <person name="Noegel A.A."/>
            <person name="Schaap P."/>
            <person name="Gloeckner G."/>
        </authorList>
    </citation>
    <scope>NUCLEOTIDE SEQUENCE [LARGE SCALE GENOMIC DNA]</scope>
    <source>
        <strain evidence="19">ATCC 26659 / Pp 5 / PN500</strain>
    </source>
</reference>
<dbReference type="AlphaFoldDB" id="D3BUT9"/>
<proteinExistence type="inferred from homology"/>
<evidence type="ECO:0000256" key="16">
    <source>
        <dbReference type="SAM" id="MobiDB-lite"/>
    </source>
</evidence>
<feature type="compositionally biased region" description="Low complexity" evidence="16">
    <location>
        <begin position="815"/>
        <end position="830"/>
    </location>
</feature>
<dbReference type="PROSITE" id="PS00678">
    <property type="entry name" value="WD_REPEATS_1"/>
    <property type="match status" value="2"/>
</dbReference>
<feature type="repeat" description="WD" evidence="15">
    <location>
        <begin position="115"/>
        <end position="157"/>
    </location>
</feature>
<dbReference type="OMA" id="CITSEVF"/>
<keyword evidence="19" id="KW-1185">Reference proteome</keyword>
<evidence type="ECO:0000256" key="5">
    <source>
        <dbReference type="ARBA" id="ARBA00021236"/>
    </source>
</evidence>
<evidence type="ECO:0000256" key="6">
    <source>
        <dbReference type="ARBA" id="ARBA00022448"/>
    </source>
</evidence>
<dbReference type="RefSeq" id="XP_020427011.1">
    <property type="nucleotide sequence ID" value="XM_020582657.1"/>
</dbReference>
<organism evidence="18 19">
    <name type="scientific">Heterostelium pallidum (strain ATCC 26659 / Pp 5 / PN500)</name>
    <name type="common">Cellular slime mold</name>
    <name type="synonym">Polysphondylium pallidum</name>
    <dbReference type="NCBI Taxonomy" id="670386"/>
    <lineage>
        <taxon>Eukaryota</taxon>
        <taxon>Amoebozoa</taxon>
        <taxon>Evosea</taxon>
        <taxon>Eumycetozoa</taxon>
        <taxon>Dictyostelia</taxon>
        <taxon>Acytosteliales</taxon>
        <taxon>Acytosteliaceae</taxon>
        <taxon>Heterostelium</taxon>
    </lineage>
</organism>
<evidence type="ECO:0000256" key="15">
    <source>
        <dbReference type="PROSITE-ProRule" id="PRU00221"/>
    </source>
</evidence>
<evidence type="ECO:0000256" key="14">
    <source>
        <dbReference type="ARBA" id="ARBA00025471"/>
    </source>
</evidence>
<protein>
    <recommendedName>
        <fullName evidence="5">Protein transport protein SEC31</fullName>
    </recommendedName>
    <alternativeName>
        <fullName evidence="4">Protein transport protein sec31</fullName>
    </alternativeName>
</protein>
<dbReference type="InterPro" id="IPR015943">
    <property type="entry name" value="WD40/YVTN_repeat-like_dom_sf"/>
</dbReference>
<keyword evidence="13" id="KW-0968">Cytoplasmic vesicle</keyword>
<feature type="compositionally biased region" description="Polar residues" evidence="16">
    <location>
        <begin position="518"/>
        <end position="528"/>
    </location>
</feature>
<dbReference type="EMBL" id="ADBJ01000060">
    <property type="protein sequence ID" value="EFA74877.1"/>
    <property type="molecule type" value="Genomic_DNA"/>
</dbReference>
<evidence type="ECO:0000256" key="11">
    <source>
        <dbReference type="ARBA" id="ARBA00022927"/>
    </source>
</evidence>
<dbReference type="InParanoid" id="D3BUT9"/>
<dbReference type="InterPro" id="IPR040251">
    <property type="entry name" value="SEC31-like"/>
</dbReference>
<dbReference type="FunCoup" id="D3BUT9">
    <property type="interactions" value="594"/>
</dbReference>
<evidence type="ECO:0000256" key="8">
    <source>
        <dbReference type="ARBA" id="ARBA00022737"/>
    </source>
</evidence>
<dbReference type="InterPro" id="IPR001680">
    <property type="entry name" value="WD40_rpt"/>
</dbReference>
<dbReference type="SMART" id="SM00320">
    <property type="entry name" value="WD40"/>
    <property type="match status" value="6"/>
</dbReference>
<dbReference type="SUPFAM" id="SSF50978">
    <property type="entry name" value="WD40 repeat-like"/>
    <property type="match status" value="1"/>
</dbReference>
<dbReference type="GO" id="GO:0007029">
    <property type="term" value="P:endoplasmic reticulum organization"/>
    <property type="evidence" value="ECO:0007669"/>
    <property type="project" value="TreeGrafter"/>
</dbReference>
<comment type="function">
    <text evidence="14">Component of the coat protein complex II (COPII) which promotes the formation of transport vesicles from the endoplasmic reticulum (ER). The coat has two main functions, the physical deformation of the endoplasmic reticulum membrane into vesicles and the selection of cargo molecules.</text>
</comment>
<keyword evidence="9" id="KW-0256">Endoplasmic reticulum</keyword>
<dbReference type="InterPro" id="IPR036322">
    <property type="entry name" value="WD40_repeat_dom_sf"/>
</dbReference>
<dbReference type="Gene3D" id="1.25.40.1030">
    <property type="match status" value="1"/>
</dbReference>
<evidence type="ECO:0000256" key="7">
    <source>
        <dbReference type="ARBA" id="ARBA00022574"/>
    </source>
</evidence>
<evidence type="ECO:0000259" key="17">
    <source>
        <dbReference type="Pfam" id="PF12931"/>
    </source>
</evidence>
<feature type="repeat" description="WD" evidence="15">
    <location>
        <begin position="254"/>
        <end position="296"/>
    </location>
</feature>
<comment type="subcellular location">
    <subcellularLocation>
        <location evidence="1">Cytoplasmic vesicle</location>
        <location evidence="1">COPII-coated vesicle membrane</location>
        <topology evidence="1">Peripheral membrane protein</topology>
        <orientation evidence="1">Cytoplasmic side</orientation>
    </subcellularLocation>
    <subcellularLocation>
        <location evidence="2">Endoplasmic reticulum membrane</location>
        <topology evidence="2">Peripheral membrane protein</topology>
        <orientation evidence="2">Cytoplasmic side</orientation>
    </subcellularLocation>
</comment>
<accession>D3BUT9</accession>
<keyword evidence="12" id="KW-0472">Membrane</keyword>
<evidence type="ECO:0000256" key="13">
    <source>
        <dbReference type="ARBA" id="ARBA00023329"/>
    </source>
</evidence>
<keyword evidence="11" id="KW-0653">Protein transport</keyword>
<dbReference type="GO" id="GO:0005789">
    <property type="term" value="C:endoplasmic reticulum membrane"/>
    <property type="evidence" value="ECO:0007669"/>
    <property type="project" value="UniProtKB-SubCell"/>
</dbReference>
<dbReference type="GeneID" id="31367379"/>
<evidence type="ECO:0000256" key="12">
    <source>
        <dbReference type="ARBA" id="ARBA00023136"/>
    </source>
</evidence>
<evidence type="ECO:0000256" key="2">
    <source>
        <dbReference type="ARBA" id="ARBA00004397"/>
    </source>
</evidence>
<keyword evidence="6" id="KW-0813">Transport</keyword>
<dbReference type="GO" id="GO:0090110">
    <property type="term" value="P:COPII-coated vesicle cargo loading"/>
    <property type="evidence" value="ECO:0007669"/>
    <property type="project" value="TreeGrafter"/>
</dbReference>
<evidence type="ECO:0000256" key="9">
    <source>
        <dbReference type="ARBA" id="ARBA00022824"/>
    </source>
</evidence>
<dbReference type="Proteomes" id="UP000001396">
    <property type="component" value="Unassembled WGS sequence"/>
</dbReference>
<dbReference type="PANTHER" id="PTHR13923">
    <property type="entry name" value="SEC31-RELATED PROTEIN"/>
    <property type="match status" value="1"/>
</dbReference>
<dbReference type="GO" id="GO:0015031">
    <property type="term" value="P:protein transport"/>
    <property type="evidence" value="ECO:0007669"/>
    <property type="project" value="UniProtKB-KW"/>
</dbReference>
<dbReference type="InterPro" id="IPR024298">
    <property type="entry name" value="Sec16_Sec23-bd"/>
</dbReference>
<keyword evidence="7 15" id="KW-0853">WD repeat</keyword>
<dbReference type="Gene3D" id="2.130.10.10">
    <property type="entry name" value="YVTN repeat-like/Quinoprotein amine dehydrogenase"/>
    <property type="match status" value="1"/>
</dbReference>
<gene>
    <name evidence="18" type="primary">sec31</name>
    <name evidence="18" type="ORF">PPL_11911</name>
</gene>
<dbReference type="FunFam" id="2.130.10.10:FF:000526">
    <property type="entry name" value="Protein transport protein SEC31"/>
    <property type="match status" value="1"/>
</dbReference>
<dbReference type="Pfam" id="PF00400">
    <property type="entry name" value="WD40"/>
    <property type="match status" value="1"/>
</dbReference>
<dbReference type="PROSITE" id="PS50082">
    <property type="entry name" value="WD_REPEATS_2"/>
    <property type="match status" value="3"/>
</dbReference>
<dbReference type="GO" id="GO:0030127">
    <property type="term" value="C:COPII vesicle coat"/>
    <property type="evidence" value="ECO:0007669"/>
    <property type="project" value="TreeGrafter"/>
</dbReference>
<keyword evidence="10" id="KW-0931">ER-Golgi transport</keyword>
<feature type="region of interest" description="Disordered" evidence="16">
    <location>
        <begin position="498"/>
        <end position="531"/>
    </location>
</feature>
<dbReference type="InterPro" id="IPR019775">
    <property type="entry name" value="WD40_repeat_CS"/>
</dbReference>
<evidence type="ECO:0000256" key="1">
    <source>
        <dbReference type="ARBA" id="ARBA00004299"/>
    </source>
</evidence>
<feature type="domain" description="Sec16 Sec23-binding" evidence="17">
    <location>
        <begin position="570"/>
        <end position="768"/>
    </location>
</feature>
<feature type="repeat" description="WD" evidence="15">
    <location>
        <begin position="162"/>
        <end position="204"/>
    </location>
</feature>
<evidence type="ECO:0000313" key="19">
    <source>
        <dbReference type="Proteomes" id="UP000001396"/>
    </source>
</evidence>
<dbReference type="STRING" id="670386.D3BUT9"/>
<dbReference type="GO" id="GO:0070971">
    <property type="term" value="C:endoplasmic reticulum exit site"/>
    <property type="evidence" value="ECO:0007669"/>
    <property type="project" value="TreeGrafter"/>
</dbReference>
<keyword evidence="8" id="KW-0677">Repeat</keyword>
<evidence type="ECO:0000256" key="3">
    <source>
        <dbReference type="ARBA" id="ARBA00009358"/>
    </source>
</evidence>
<feature type="region of interest" description="Disordered" evidence="16">
    <location>
        <begin position="810"/>
        <end position="836"/>
    </location>
</feature>
<dbReference type="Pfam" id="PF12931">
    <property type="entry name" value="TPR_Sec16"/>
    <property type="match status" value="1"/>
</dbReference>
<evidence type="ECO:0000256" key="4">
    <source>
        <dbReference type="ARBA" id="ARBA00013507"/>
    </source>
</evidence>
<dbReference type="PANTHER" id="PTHR13923:SF11">
    <property type="entry name" value="SECRETORY 31, ISOFORM D"/>
    <property type="match status" value="1"/>
</dbReference>
<sequence length="836" mass="92217">MSKLKEIQKQATFAWSPLVDKPDLMATGTVAGTIGLDFDTSSKLELYSLDITGQSPQMTLKGTVNADSRFHKLVWLPSHAGQPNGLVVGGMENGSIGIWNPSKILAGEDAHVGTGQKHSGPVQALDYNIVQPNLIASGGNDSELFIWDLSNPSSPSAYSPGNKAQQSEITSISWNRKVQHIIASAYYNGNTYVWDLKARRSIINFSDRNRKCSTRSILWNPNEATSIVTASEDDDHPVIQTWDLRYINTPLKTLEGHRRGVWGLSWCPFDSSLLLSCGKDNRTICWNIEKGEILCEFESSTDSNHWNFDVQWSPRIPAVVATSSFGGNINAFSLQDVNPRAATPAPNALGVVEPVAAPLFKHTPSWLQRPVGAAFGFGGKIAVFGRRKPVGTSPGAPGTVAAQQRTIHISQVVTEQGLLERADKLENVLKQRNYEQFCEEKINASTSAEEKATWGFLKVLFDESSRKKILNYLGHDVESTQNELQNFLKTLPELKISSGDKENKQDSQQQQEDEQQQPTENGDNNSTEGGEKKDVFSLFKSSTDELPLEVVKNLNIVPISFPKDGDEQLITRSLLIGDFATAVQCCLRLGRMADALILASCGSTDLWKKTQQAYFEIEQRPFTRVLSCIAREDFATLVQSADLKDWKSTLSILCTYGTEENFKRLAGVLGDRLDAADDTEAATLCYICACDIDKTVNIWTRSHASNKESSNSELLNLIEKVSIFRSATNSTTLSNDTLASKYSKYAEILASQGHLTDSLRYLSALNTTHPSSDPSGLVLLDRVYRAAPNVQGIAPPPFPFPIVDVYPSGGAPRTQFQQPIQNQQQQQQQQHHSNNQ</sequence>
<comment type="caution">
    <text evidence="18">The sequence shown here is derived from an EMBL/GenBank/DDBJ whole genome shotgun (WGS) entry which is preliminary data.</text>
</comment>
<name>D3BUT9_HETP5</name>